<feature type="transmembrane region" description="Helical" evidence="1">
    <location>
        <begin position="337"/>
        <end position="367"/>
    </location>
</feature>
<keyword evidence="1" id="KW-0812">Transmembrane</keyword>
<accession>A0A1M4SIZ7</accession>
<protein>
    <recommendedName>
        <fullName evidence="4">Tellurite resistance protein TerB</fullName>
    </recommendedName>
</protein>
<dbReference type="EMBL" id="FQVM01000001">
    <property type="protein sequence ID" value="SHE32180.1"/>
    <property type="molecule type" value="Genomic_DNA"/>
</dbReference>
<keyword evidence="3" id="KW-1185">Reference proteome</keyword>
<dbReference type="STRING" id="1533.SAMN05443638_10148"/>
<reference evidence="2 3" key="1">
    <citation type="submission" date="2016-11" db="EMBL/GenBank/DDBJ databases">
        <authorList>
            <person name="Jaros S."/>
            <person name="Januszkiewicz K."/>
            <person name="Wedrychowicz H."/>
        </authorList>
    </citation>
    <scope>NUCLEOTIDE SEQUENCE [LARGE SCALE GENOMIC DNA]</scope>
    <source>
        <strain evidence="2 3">DSM 2631</strain>
    </source>
</reference>
<dbReference type="Proteomes" id="UP000184035">
    <property type="component" value="Unassembled WGS sequence"/>
</dbReference>
<dbReference type="OrthoDB" id="3196385at2"/>
<gene>
    <name evidence="2" type="ORF">SAMN05443638_10148</name>
</gene>
<keyword evidence="1" id="KW-1133">Transmembrane helix</keyword>
<evidence type="ECO:0000313" key="2">
    <source>
        <dbReference type="EMBL" id="SHE32180.1"/>
    </source>
</evidence>
<dbReference type="RefSeq" id="WP_072892222.1">
    <property type="nucleotide sequence ID" value="NZ_FQVM01000001.1"/>
</dbReference>
<organism evidence="2 3">
    <name type="scientific">Clostridium fallax</name>
    <dbReference type="NCBI Taxonomy" id="1533"/>
    <lineage>
        <taxon>Bacteria</taxon>
        <taxon>Bacillati</taxon>
        <taxon>Bacillota</taxon>
        <taxon>Clostridia</taxon>
        <taxon>Eubacteriales</taxon>
        <taxon>Clostridiaceae</taxon>
        <taxon>Clostridium</taxon>
    </lineage>
</organism>
<evidence type="ECO:0008006" key="4">
    <source>
        <dbReference type="Google" id="ProtNLM"/>
    </source>
</evidence>
<dbReference type="AlphaFoldDB" id="A0A1M4SIZ7"/>
<sequence length="456" mass="51659">MDNKYKELEDIINEKAPQLVDAFTYYSKDKIPRKKLEKAMRYYAKGVEESTIIGLIDLTLFGSSKEGVLFTNEGFYLKESFEKPLYILYKDIEDVTVTSAEKDCNRVLIITSKNGTINKIKTSLLKKTPFMEILLESMNLCLEGLVGENDKYIILECMDESIKINYIKAVINLISIDEKVNYKKIVEIYSLMTQINVSKEGRSEIKEYIMSKTKENLYEVLDKMEENVPEASEKILHLSLIKDMIGRCISLNSYNDKEKEIIHKISKKYKINDEQVEFLKEACENDFKIMNFTKDDSEIIKDFKEIATKAAAVGVPVAAVYLSGSVVGLSAEGITSGLAALGLGGVLGLSSMVTGLGVALIVGFGIYRGMKWLSINEKKEKHIKSQFLVEQAIRSNQKIVSNLVEDITSYTSQLIELLKDSNKNTELIEKIGREINIYGEALNYLNIKSEKLEKYL</sequence>
<keyword evidence="1" id="KW-0472">Membrane</keyword>
<evidence type="ECO:0000256" key="1">
    <source>
        <dbReference type="SAM" id="Phobius"/>
    </source>
</evidence>
<evidence type="ECO:0000313" key="3">
    <source>
        <dbReference type="Proteomes" id="UP000184035"/>
    </source>
</evidence>
<proteinExistence type="predicted"/>
<dbReference type="Gene3D" id="1.10.3680.10">
    <property type="entry name" value="TerB-like"/>
    <property type="match status" value="1"/>
</dbReference>
<feature type="transmembrane region" description="Helical" evidence="1">
    <location>
        <begin position="310"/>
        <end position="331"/>
    </location>
</feature>
<dbReference type="InterPro" id="IPR029024">
    <property type="entry name" value="TerB-like"/>
</dbReference>
<name>A0A1M4SIZ7_9CLOT</name>